<accession>A0A4S8K0X3</accession>
<dbReference type="InterPro" id="IPR019141">
    <property type="entry name" value="DUF2045"/>
</dbReference>
<proteinExistence type="predicted"/>
<dbReference type="Proteomes" id="UP000317650">
    <property type="component" value="Chromosome 8"/>
</dbReference>
<name>A0A4S8K0X3_MUSBA</name>
<evidence type="ECO:0008006" key="4">
    <source>
        <dbReference type="Google" id="ProtNLM"/>
    </source>
</evidence>
<sequence length="396" mass="43230">MDLLFPFHHIRRRRWLILAATVVVSGYGAYRIYHLPSVARRRRKLFRLLSALATAADAAASSAEAVSLVSSDLNRFLRSDADDLPSSLKQLSKIVRSDEFSGSVSSVSEALTIGLVRGLQSNDPMVDSSVSETGTGARFSDRVMDKLFSAAGTGFASVVVGSLAKGLVMGFYTRGSTGGESDGIERSDSQVVPQWFQLVCSDESRGLIGNVVQLFVSTAVAVYLDKTMDINTYDELFSGLTNPKHEAKMKDMLVSMCNGAVETLVKTSHQMISSNSVSPEVRAEDLPRVEELDQKEKDGGGWVDQITSKLAVPTNRRFILDVTGRITFETVRSFLDFMLWKTCDGAKRGVNSAREELAVKGLEVVRYISGKSMVIITICLSLCMHIFMGTRGLVPA</sequence>
<gene>
    <name evidence="2" type="ORF">C4D60_Mb08t02550</name>
</gene>
<feature type="transmembrane region" description="Helical" evidence="1">
    <location>
        <begin position="373"/>
        <end position="394"/>
    </location>
</feature>
<keyword evidence="3" id="KW-1185">Reference proteome</keyword>
<evidence type="ECO:0000313" key="2">
    <source>
        <dbReference type="EMBL" id="THU68308.1"/>
    </source>
</evidence>
<feature type="transmembrane region" description="Helical" evidence="1">
    <location>
        <begin position="147"/>
        <end position="168"/>
    </location>
</feature>
<protein>
    <recommendedName>
        <fullName evidence="4">Protein PHLOEM PROTEIN 2-LIKE A10</fullName>
    </recommendedName>
</protein>
<feature type="transmembrane region" description="Helical" evidence="1">
    <location>
        <begin position="15"/>
        <end position="33"/>
    </location>
</feature>
<keyword evidence="1" id="KW-0812">Transmembrane</keyword>
<reference evidence="2 3" key="1">
    <citation type="journal article" date="2019" name="Nat. Plants">
        <title>Genome sequencing of Musa balbisiana reveals subgenome evolution and function divergence in polyploid bananas.</title>
        <authorList>
            <person name="Yao X."/>
        </authorList>
    </citation>
    <scope>NUCLEOTIDE SEQUENCE [LARGE SCALE GENOMIC DNA]</scope>
    <source>
        <strain evidence="3">cv. DH-PKW</strain>
        <tissue evidence="2">Leaves</tissue>
    </source>
</reference>
<keyword evidence="1" id="KW-1133">Transmembrane helix</keyword>
<keyword evidence="1" id="KW-0472">Membrane</keyword>
<dbReference type="AlphaFoldDB" id="A0A4S8K0X3"/>
<comment type="caution">
    <text evidence="2">The sequence shown here is derived from an EMBL/GenBank/DDBJ whole genome shotgun (WGS) entry which is preliminary data.</text>
</comment>
<organism evidence="2 3">
    <name type="scientific">Musa balbisiana</name>
    <name type="common">Banana</name>
    <dbReference type="NCBI Taxonomy" id="52838"/>
    <lineage>
        <taxon>Eukaryota</taxon>
        <taxon>Viridiplantae</taxon>
        <taxon>Streptophyta</taxon>
        <taxon>Embryophyta</taxon>
        <taxon>Tracheophyta</taxon>
        <taxon>Spermatophyta</taxon>
        <taxon>Magnoliopsida</taxon>
        <taxon>Liliopsida</taxon>
        <taxon>Zingiberales</taxon>
        <taxon>Musaceae</taxon>
        <taxon>Musa</taxon>
    </lineage>
</organism>
<dbReference type="PANTHER" id="PTHR21477:SF12">
    <property type="entry name" value="PROTEIN PHLOEM PROTEIN 2-LIKE A10"/>
    <property type="match status" value="1"/>
</dbReference>
<dbReference type="EMBL" id="PYDT01000002">
    <property type="protein sequence ID" value="THU68308.1"/>
    <property type="molecule type" value="Genomic_DNA"/>
</dbReference>
<evidence type="ECO:0000256" key="1">
    <source>
        <dbReference type="SAM" id="Phobius"/>
    </source>
</evidence>
<evidence type="ECO:0000313" key="3">
    <source>
        <dbReference type="Proteomes" id="UP000317650"/>
    </source>
</evidence>
<dbReference type="PANTHER" id="PTHR21477">
    <property type="entry name" value="ZGC:172139"/>
    <property type="match status" value="1"/>
</dbReference>